<sequence length="155" mass="17143">MPTASAPADNAVSPLLARNAMPRTGTDNLPGYYSTQHDMWVVETPNGTQPIIARGALDELITKTKVNSEEDDDSFVTLETLTKTYSNPESDDDLVPEGQTSHLLQLMTKTDTVIEEDDPGDSYAMLELMTKTAVELEHDDPGDMQFGLDERFYLD</sequence>
<comment type="caution">
    <text evidence="2">The sequence shown here is derived from an EMBL/GenBank/DDBJ whole genome shotgun (WGS) entry which is preliminary data.</text>
</comment>
<dbReference type="Proteomes" id="UP000274212">
    <property type="component" value="Unassembled WGS sequence"/>
</dbReference>
<evidence type="ECO:0000313" key="3">
    <source>
        <dbReference type="Proteomes" id="UP000274212"/>
    </source>
</evidence>
<proteinExistence type="predicted"/>
<protein>
    <submittedName>
        <fullName evidence="2">Uncharacterized protein</fullName>
    </submittedName>
</protein>
<feature type="region of interest" description="Disordered" evidence="1">
    <location>
        <begin position="1"/>
        <end position="24"/>
    </location>
</feature>
<gene>
    <name evidence="2" type="ORF">ALP36_02013</name>
</gene>
<dbReference type="AlphaFoldDB" id="A0A3M4UEL9"/>
<dbReference type="RefSeq" id="WP_122285583.1">
    <property type="nucleotide sequence ID" value="NZ_RBRV01000017.1"/>
</dbReference>
<dbReference type="EMBL" id="RBTT01000186">
    <property type="protein sequence ID" value="RMU08268.1"/>
    <property type="molecule type" value="Genomic_DNA"/>
</dbReference>
<name>A0A3M4UEL9_9PSED</name>
<reference evidence="2 3" key="1">
    <citation type="submission" date="2018-08" db="EMBL/GenBank/DDBJ databases">
        <title>Recombination of ecologically and evolutionarily significant loci maintains genetic cohesion in the Pseudomonas syringae species complex.</title>
        <authorList>
            <person name="Dillon M."/>
            <person name="Thakur S."/>
            <person name="Almeida R.N.D."/>
            <person name="Weir B.S."/>
            <person name="Guttman D.S."/>
        </authorList>
    </citation>
    <scope>NUCLEOTIDE SEQUENCE [LARGE SCALE GENOMIC DNA]</scope>
    <source>
        <strain evidence="2 3">ICMP 9829</strain>
    </source>
</reference>
<evidence type="ECO:0000313" key="2">
    <source>
        <dbReference type="EMBL" id="RMU08268.1"/>
    </source>
</evidence>
<accession>A0A3M4UEL9</accession>
<organism evidence="2 3">
    <name type="scientific">Pseudomonas syringae pv. coriandricola</name>
    <dbReference type="NCBI Taxonomy" id="264453"/>
    <lineage>
        <taxon>Bacteria</taxon>
        <taxon>Pseudomonadati</taxon>
        <taxon>Pseudomonadota</taxon>
        <taxon>Gammaproteobacteria</taxon>
        <taxon>Pseudomonadales</taxon>
        <taxon>Pseudomonadaceae</taxon>
        <taxon>Pseudomonas</taxon>
    </lineage>
</organism>
<evidence type="ECO:0000256" key="1">
    <source>
        <dbReference type="SAM" id="MobiDB-lite"/>
    </source>
</evidence>